<feature type="transmembrane region" description="Helical" evidence="1">
    <location>
        <begin position="48"/>
        <end position="67"/>
    </location>
</feature>
<accession>A0A163Q879</accession>
<keyword evidence="3" id="KW-1185">Reference proteome</keyword>
<dbReference type="EMBL" id="LRFC01000037">
    <property type="protein sequence ID" value="KZE64695.1"/>
    <property type="molecule type" value="Genomic_DNA"/>
</dbReference>
<feature type="transmembrane region" description="Helical" evidence="1">
    <location>
        <begin position="12"/>
        <end position="36"/>
    </location>
</feature>
<evidence type="ECO:0000313" key="3">
    <source>
        <dbReference type="Proteomes" id="UP000076567"/>
    </source>
</evidence>
<name>A0A163Q879_9BACL</name>
<dbReference type="NCBIfam" id="TIGR01598">
    <property type="entry name" value="holin_phiLC3"/>
    <property type="match status" value="1"/>
</dbReference>
<protein>
    <submittedName>
        <fullName evidence="2">Holin</fullName>
    </submittedName>
</protein>
<comment type="caution">
    <text evidence="2">The sequence shown here is derived from an EMBL/GenBank/DDBJ whole genome shotgun (WGS) entry which is preliminary data.</text>
</comment>
<proteinExistence type="predicted"/>
<dbReference type="InterPro" id="IPR006485">
    <property type="entry name" value="Phage-like_holin"/>
</dbReference>
<dbReference type="Proteomes" id="UP000076567">
    <property type="component" value="Unassembled WGS sequence"/>
</dbReference>
<gene>
    <name evidence="2" type="ORF">AWM68_11200</name>
</gene>
<reference evidence="3" key="1">
    <citation type="submission" date="2016-01" db="EMBL/GenBank/DDBJ databases">
        <title>Draft genome of Chromobacterium sp. F49.</title>
        <authorList>
            <person name="Hong K.W."/>
        </authorList>
    </citation>
    <scope>NUCLEOTIDE SEQUENCE [LARGE SCALE GENOMIC DNA]</scope>
    <source>
        <strain evidence="3">P7IIIA</strain>
    </source>
</reference>
<dbReference type="OrthoDB" id="3176072at2"/>
<keyword evidence="1" id="KW-1133">Transmembrane helix</keyword>
<dbReference type="AlphaFoldDB" id="A0A163Q879"/>
<keyword evidence="1" id="KW-0472">Membrane</keyword>
<keyword evidence="1" id="KW-0812">Transmembrane</keyword>
<dbReference type="RefSeq" id="WP_066244106.1">
    <property type="nucleotide sequence ID" value="NZ_LRFC01000037.1"/>
</dbReference>
<evidence type="ECO:0000313" key="2">
    <source>
        <dbReference type="EMBL" id="KZE64695.1"/>
    </source>
</evidence>
<dbReference type="Pfam" id="PF04531">
    <property type="entry name" value="Phage_holin_1"/>
    <property type="match status" value="1"/>
</dbReference>
<sequence>MINWKIRFKNTVWLTAFISQLLIITQLIAIGLNGAGVTDFVLTEEIKGWVLAVANAIFVALSMLGIVQDPTVEGIGDSQRSLLRKEPLKEELDER</sequence>
<organism evidence="2 3">
    <name type="scientific">Fictibacillus phosphorivorans</name>
    <dbReference type="NCBI Taxonomy" id="1221500"/>
    <lineage>
        <taxon>Bacteria</taxon>
        <taxon>Bacillati</taxon>
        <taxon>Bacillota</taxon>
        <taxon>Bacilli</taxon>
        <taxon>Bacillales</taxon>
        <taxon>Fictibacillaceae</taxon>
        <taxon>Fictibacillus</taxon>
    </lineage>
</organism>
<evidence type="ECO:0000256" key="1">
    <source>
        <dbReference type="SAM" id="Phobius"/>
    </source>
</evidence>